<dbReference type="HAMAP" id="MF_01477">
    <property type="entry name" value="Iojap_RsfS"/>
    <property type="match status" value="1"/>
</dbReference>
<proteinExistence type="inferred from homology"/>
<dbReference type="STRING" id="64791.A0A151X1W5"/>
<dbReference type="GO" id="GO:0005739">
    <property type="term" value="C:mitochondrion"/>
    <property type="evidence" value="ECO:0007669"/>
    <property type="project" value="UniProtKB-SubCell"/>
</dbReference>
<comment type="function">
    <text evidence="4">Required for normal mitochondrial ribosome function and mitochondrial translation. May play a role in ribosome biogenesis by preventing premature association of the 28S and 39S ribosomal subunits. Interacts with mitochondrial ribosomal protein uL14m (MRPL14), probably blocking formation of intersubunit bridge B8, preventing association of the 28S and 39S ribosomal subunits. Addition to isolated mitochondrial ribosomal subunits partially inhibits translation, probably by interfering with the association of the 28S and 39S ribosomal subunits and the formation of functional ribosomes. May also participate in the assembly and/or regulation of the stability of the large subunit of the mitochondrial ribosome. May function as a ribosomal silencing factor.</text>
</comment>
<dbReference type="NCBIfam" id="TIGR00090">
    <property type="entry name" value="rsfS_iojap_ybeB"/>
    <property type="match status" value="1"/>
</dbReference>
<evidence type="ECO:0000256" key="2">
    <source>
        <dbReference type="ARBA" id="ARBA00010574"/>
    </source>
</evidence>
<evidence type="ECO:0000313" key="7">
    <source>
        <dbReference type="Proteomes" id="UP000075809"/>
    </source>
</evidence>
<comment type="similarity">
    <text evidence="2">Belongs to the Iojap/RsfS family.</text>
</comment>
<evidence type="ECO:0000256" key="3">
    <source>
        <dbReference type="ARBA" id="ARBA00023128"/>
    </source>
</evidence>
<evidence type="ECO:0000313" key="6">
    <source>
        <dbReference type="EMBL" id="KYQ54406.1"/>
    </source>
</evidence>
<dbReference type="KEGG" id="mzt:108723649"/>
<comment type="subcellular location">
    <subcellularLocation>
        <location evidence="1">Mitochondrion</location>
    </subcellularLocation>
</comment>
<dbReference type="PANTHER" id="PTHR21043">
    <property type="entry name" value="IOJAP SUPERFAMILY ORTHOLOG"/>
    <property type="match status" value="1"/>
</dbReference>
<dbReference type="InterPro" id="IPR043519">
    <property type="entry name" value="NT_sf"/>
</dbReference>
<keyword evidence="7" id="KW-1185">Reference proteome</keyword>
<protein>
    <recommendedName>
        <fullName evidence="5">Mitochondrial assembly of ribosomal large subunit protein 1</fullName>
    </recommendedName>
</protein>
<gene>
    <name evidence="6" type="ORF">ALC60_06695</name>
</gene>
<dbReference type="PANTHER" id="PTHR21043:SF0">
    <property type="entry name" value="MITOCHONDRIAL ASSEMBLY OF RIBOSOMAL LARGE SUBUNIT PROTEIN 1"/>
    <property type="match status" value="1"/>
</dbReference>
<dbReference type="GO" id="GO:0043023">
    <property type="term" value="F:ribosomal large subunit binding"/>
    <property type="evidence" value="ECO:0007669"/>
    <property type="project" value="TreeGrafter"/>
</dbReference>
<reference evidence="6 7" key="1">
    <citation type="submission" date="2015-09" db="EMBL/GenBank/DDBJ databases">
        <title>Trachymyrmex zeteki WGS genome.</title>
        <authorList>
            <person name="Nygaard S."/>
            <person name="Hu H."/>
            <person name="Boomsma J."/>
            <person name="Zhang G."/>
        </authorList>
    </citation>
    <scope>NUCLEOTIDE SEQUENCE [LARGE SCALE GENOMIC DNA]</scope>
    <source>
        <strain evidence="6">Tzet28-1</strain>
        <tissue evidence="6">Whole body</tissue>
    </source>
</reference>
<sequence>MRSCILRNLLSIRQLSREAPRSHTSRSLTYSWLKLTRRFSSDVGNDCKDEKDDTSKDTDYNLAGAMNIKYKVFHDEDADIILDVSEEQQKILLEDLNKQEEEVRDPYADINLEHGVTGVFDIDQLVELLERDKAKNIFVASVPKEYAYVDYIIVATGNSQKHMKALATFVRKVYKLKRYENELIPKIEGEKSKDWMALDLGNIALHILSVSAREQYDLETLWTVGSQYDDKTNASEESSIMDQYNAFLADLQPADDGR</sequence>
<dbReference type="OrthoDB" id="21330at2759"/>
<evidence type="ECO:0000256" key="5">
    <source>
        <dbReference type="ARBA" id="ARBA00073331"/>
    </source>
</evidence>
<evidence type="ECO:0000256" key="4">
    <source>
        <dbReference type="ARBA" id="ARBA00053669"/>
    </source>
</evidence>
<dbReference type="FunFam" id="3.30.460.10:FF:000018">
    <property type="entry name" value="Mitochondrial assembly of ribosomal large subunit 1"/>
    <property type="match status" value="1"/>
</dbReference>
<dbReference type="GO" id="GO:0017148">
    <property type="term" value="P:negative regulation of translation"/>
    <property type="evidence" value="ECO:0007669"/>
    <property type="project" value="TreeGrafter"/>
</dbReference>
<dbReference type="Proteomes" id="UP000075809">
    <property type="component" value="Unassembled WGS sequence"/>
</dbReference>
<dbReference type="Gene3D" id="3.30.460.10">
    <property type="entry name" value="Beta Polymerase, domain 2"/>
    <property type="match status" value="1"/>
</dbReference>
<accession>A0A151X1W5</accession>
<dbReference type="SUPFAM" id="SSF81301">
    <property type="entry name" value="Nucleotidyltransferase"/>
    <property type="match status" value="1"/>
</dbReference>
<evidence type="ECO:0000256" key="1">
    <source>
        <dbReference type="ARBA" id="ARBA00004173"/>
    </source>
</evidence>
<dbReference type="GO" id="GO:0090071">
    <property type="term" value="P:negative regulation of ribosome biogenesis"/>
    <property type="evidence" value="ECO:0007669"/>
    <property type="project" value="TreeGrafter"/>
</dbReference>
<dbReference type="EMBL" id="KQ982584">
    <property type="protein sequence ID" value="KYQ54406.1"/>
    <property type="molecule type" value="Genomic_DNA"/>
</dbReference>
<name>A0A151X1W5_9HYME</name>
<organism evidence="6 7">
    <name type="scientific">Mycetomoellerius zeteki</name>
    <dbReference type="NCBI Taxonomy" id="64791"/>
    <lineage>
        <taxon>Eukaryota</taxon>
        <taxon>Metazoa</taxon>
        <taxon>Ecdysozoa</taxon>
        <taxon>Arthropoda</taxon>
        <taxon>Hexapoda</taxon>
        <taxon>Insecta</taxon>
        <taxon>Pterygota</taxon>
        <taxon>Neoptera</taxon>
        <taxon>Endopterygota</taxon>
        <taxon>Hymenoptera</taxon>
        <taxon>Apocrita</taxon>
        <taxon>Aculeata</taxon>
        <taxon>Formicoidea</taxon>
        <taxon>Formicidae</taxon>
        <taxon>Myrmicinae</taxon>
        <taxon>Mycetomoellerius</taxon>
    </lineage>
</organism>
<dbReference type="AlphaFoldDB" id="A0A151X1W5"/>
<dbReference type="Pfam" id="PF02410">
    <property type="entry name" value="RsfS"/>
    <property type="match status" value="1"/>
</dbReference>
<dbReference type="InterPro" id="IPR004394">
    <property type="entry name" value="Iojap/RsfS/C7orf30"/>
</dbReference>
<keyword evidence="3" id="KW-0496">Mitochondrion</keyword>